<dbReference type="InterPro" id="IPR036388">
    <property type="entry name" value="WH-like_DNA-bd_sf"/>
</dbReference>
<dbReference type="SUPFAM" id="SSF48295">
    <property type="entry name" value="TrpR-like"/>
    <property type="match status" value="1"/>
</dbReference>
<dbReference type="InterPro" id="IPR010921">
    <property type="entry name" value="Trp_repressor/repl_initiator"/>
</dbReference>
<name>A0A3S4R9F3_PSEFL</name>
<protein>
    <submittedName>
        <fullName evidence="1">ISPsy8, transposase OrfA</fullName>
    </submittedName>
</protein>
<dbReference type="AlphaFoldDB" id="A0A3S4R9F3"/>
<dbReference type="EMBL" id="LR134318">
    <property type="protein sequence ID" value="VEF13100.1"/>
    <property type="molecule type" value="Genomic_DNA"/>
</dbReference>
<dbReference type="PANTHER" id="PTHR33795:SF1">
    <property type="entry name" value="INSERTION ELEMENT IS150 PROTEIN INSJ"/>
    <property type="match status" value="1"/>
</dbReference>
<organism evidence="1 2">
    <name type="scientific">Pseudomonas fluorescens</name>
    <dbReference type="NCBI Taxonomy" id="294"/>
    <lineage>
        <taxon>Bacteria</taxon>
        <taxon>Pseudomonadati</taxon>
        <taxon>Pseudomonadota</taxon>
        <taxon>Gammaproteobacteria</taxon>
        <taxon>Pseudomonadales</taxon>
        <taxon>Pseudomonadaceae</taxon>
        <taxon>Pseudomonas</taxon>
    </lineage>
</organism>
<dbReference type="InterPro" id="IPR052057">
    <property type="entry name" value="IS150/IS1296_orfA-like"/>
</dbReference>
<reference evidence="1 2" key="1">
    <citation type="submission" date="2018-12" db="EMBL/GenBank/DDBJ databases">
        <authorList>
            <consortium name="Pathogen Informatics"/>
        </authorList>
    </citation>
    <scope>NUCLEOTIDE SEQUENCE [LARGE SCALE GENOMIC DNA]</scope>
    <source>
        <strain evidence="1 2">NCTC9428</strain>
    </source>
</reference>
<gene>
    <name evidence="1" type="ORF">NCTC9428_04781</name>
</gene>
<accession>A0A3S4R9F3</accession>
<sequence>MGKFSLQFKITAIEAYLNGNEGFRKIAHRYLIDCSLLRRWVATYRARGSAGLQSHSRHYSAAFKRSVIQCMQKERLSHREAAARFGLGQSSQVGIWERQYYSGGLPALIVPNRKKAVVMSRKTPVPDHSQPVDDDLKSREQLKAELEYLRMENAYLKKLKEVREVSKMSRPGKKPSP</sequence>
<dbReference type="InterPro" id="IPR009057">
    <property type="entry name" value="Homeodomain-like_sf"/>
</dbReference>
<dbReference type="Proteomes" id="UP000281909">
    <property type="component" value="Chromosome"/>
</dbReference>
<evidence type="ECO:0000313" key="1">
    <source>
        <dbReference type="EMBL" id="VEF13100.1"/>
    </source>
</evidence>
<evidence type="ECO:0000313" key="2">
    <source>
        <dbReference type="Proteomes" id="UP000281909"/>
    </source>
</evidence>
<dbReference type="Gene3D" id="1.10.10.10">
    <property type="entry name" value="Winged helix-like DNA-binding domain superfamily/Winged helix DNA-binding domain"/>
    <property type="match status" value="2"/>
</dbReference>
<dbReference type="PANTHER" id="PTHR33795">
    <property type="entry name" value="INSERTION ELEMENT IS150 PROTEIN INSJ"/>
    <property type="match status" value="1"/>
</dbReference>
<proteinExistence type="predicted"/>
<dbReference type="SUPFAM" id="SSF46689">
    <property type="entry name" value="Homeodomain-like"/>
    <property type="match status" value="1"/>
</dbReference>
<dbReference type="GO" id="GO:0043565">
    <property type="term" value="F:sequence-specific DNA binding"/>
    <property type="evidence" value="ECO:0007669"/>
    <property type="project" value="InterPro"/>
</dbReference>